<sequence>MEYFGNLIRLLVVCMVIMPLAVSIIVGLKTNQNQHSGLDEPAKQARVWRNSILAFLGCLIIGILVVLGAITQ</sequence>
<keyword evidence="1" id="KW-0812">Transmembrane</keyword>
<gene>
    <name evidence="2" type="ORF">G163CM_15310</name>
</gene>
<dbReference type="RefSeq" id="WP_231827604.1">
    <property type="nucleotide sequence ID" value="NZ_CP087880.1"/>
</dbReference>
<reference evidence="2 3" key="1">
    <citation type="journal article" date="2022" name="Int. J. Syst. Evol. Microbiol.">
        <title>Pseudocitrobacter corydidari sp. nov., isolated from the Asian emerald cockroach Corydidarum magnifica.</title>
        <authorList>
            <person name="Guzman J."/>
            <person name="Poehlein A."/>
            <person name="Glaeser S.P."/>
            <person name="Schwengers O."/>
            <person name="Blom J."/>
            <person name="Hollensteiner J."/>
            <person name="Kampfer P."/>
            <person name="Vilcinskas A."/>
        </authorList>
    </citation>
    <scope>NUCLEOTIDE SEQUENCE [LARGE SCALE GENOMIC DNA]</scope>
    <source>
        <strain evidence="2">G163CM</strain>
    </source>
</reference>
<evidence type="ECO:0000256" key="1">
    <source>
        <dbReference type="SAM" id="Phobius"/>
    </source>
</evidence>
<keyword evidence="1" id="KW-1133">Transmembrane helix</keyword>
<organism evidence="2 3">
    <name type="scientific">Pseudocitrobacter corydidari</name>
    <dbReference type="NCBI Taxonomy" id="2891570"/>
    <lineage>
        <taxon>Bacteria</taxon>
        <taxon>Pseudomonadati</taxon>
        <taxon>Pseudomonadota</taxon>
        <taxon>Gammaproteobacteria</taxon>
        <taxon>Enterobacterales</taxon>
        <taxon>Enterobacteriaceae</taxon>
        <taxon>Pseudocitrobacter</taxon>
    </lineage>
</organism>
<keyword evidence="1" id="KW-0472">Membrane</keyword>
<dbReference type="Proteomes" id="UP001199659">
    <property type="component" value="Chromosome"/>
</dbReference>
<dbReference type="EMBL" id="CP087880">
    <property type="protein sequence ID" value="UGS40832.1"/>
    <property type="molecule type" value="Genomic_DNA"/>
</dbReference>
<feature type="transmembrane region" description="Helical" evidence="1">
    <location>
        <begin position="7"/>
        <end position="28"/>
    </location>
</feature>
<proteinExistence type="predicted"/>
<keyword evidence="3" id="KW-1185">Reference proteome</keyword>
<protein>
    <submittedName>
        <fullName evidence="2">Uncharacterized protein</fullName>
    </submittedName>
</protein>
<evidence type="ECO:0000313" key="3">
    <source>
        <dbReference type="Proteomes" id="UP001199659"/>
    </source>
</evidence>
<accession>A0ABY3S2E6</accession>
<feature type="transmembrane region" description="Helical" evidence="1">
    <location>
        <begin position="48"/>
        <end position="70"/>
    </location>
</feature>
<evidence type="ECO:0000313" key="2">
    <source>
        <dbReference type="EMBL" id="UGS40832.1"/>
    </source>
</evidence>
<name>A0ABY3S2E6_9ENTR</name>